<keyword evidence="2" id="KW-1185">Reference proteome</keyword>
<dbReference type="AlphaFoldDB" id="A0A8J3J2I1"/>
<organism evidence="1 2">
    <name type="scientific">Reticulibacter mediterranei</name>
    <dbReference type="NCBI Taxonomy" id="2778369"/>
    <lineage>
        <taxon>Bacteria</taxon>
        <taxon>Bacillati</taxon>
        <taxon>Chloroflexota</taxon>
        <taxon>Ktedonobacteria</taxon>
        <taxon>Ktedonobacterales</taxon>
        <taxon>Reticulibacteraceae</taxon>
        <taxon>Reticulibacter</taxon>
    </lineage>
</organism>
<evidence type="ECO:0000313" key="2">
    <source>
        <dbReference type="Proteomes" id="UP000597444"/>
    </source>
</evidence>
<comment type="caution">
    <text evidence="1">The sequence shown here is derived from an EMBL/GenBank/DDBJ whole genome shotgun (WGS) entry which is preliminary data.</text>
</comment>
<sequence>MTTHIGTRLYLLISGNRPFTGFSTDNASVFTKCTCLWVKWGGSEHEVEAHLATLRTAQQHT</sequence>
<dbReference type="EMBL" id="BNJK01000004">
    <property type="protein sequence ID" value="GHP01143.1"/>
    <property type="molecule type" value="Genomic_DNA"/>
</dbReference>
<accession>A0A8J3J2I1</accession>
<evidence type="ECO:0000313" key="1">
    <source>
        <dbReference type="EMBL" id="GHP01143.1"/>
    </source>
</evidence>
<gene>
    <name evidence="1" type="ORF">KSF_111900</name>
</gene>
<reference evidence="1" key="1">
    <citation type="submission" date="2020-10" db="EMBL/GenBank/DDBJ databases">
        <title>Taxonomic study of unclassified bacteria belonging to the class Ktedonobacteria.</title>
        <authorList>
            <person name="Yabe S."/>
            <person name="Wang C.M."/>
            <person name="Zheng Y."/>
            <person name="Sakai Y."/>
            <person name="Cavaletti L."/>
            <person name="Monciardini P."/>
            <person name="Donadio S."/>
        </authorList>
    </citation>
    <scope>NUCLEOTIDE SEQUENCE</scope>
    <source>
        <strain evidence="1">ID150040</strain>
    </source>
</reference>
<protein>
    <submittedName>
        <fullName evidence="1">Uncharacterized protein</fullName>
    </submittedName>
</protein>
<proteinExistence type="predicted"/>
<dbReference type="Proteomes" id="UP000597444">
    <property type="component" value="Unassembled WGS sequence"/>
</dbReference>
<name>A0A8J3J2I1_9CHLR</name>